<feature type="chain" id="PRO_5034541763" evidence="1">
    <location>
        <begin position="17"/>
        <end position="59"/>
    </location>
</feature>
<feature type="signal peptide" evidence="1">
    <location>
        <begin position="1"/>
        <end position="16"/>
    </location>
</feature>
<comment type="caution">
    <text evidence="2">The sequence shown here is derived from an EMBL/GenBank/DDBJ whole genome shotgun (WGS) entry which is preliminary data.</text>
</comment>
<keyword evidence="3" id="KW-1185">Reference proteome</keyword>
<keyword evidence="1" id="KW-0732">Signal</keyword>
<accession>A0A8H2VMU6</accession>
<name>A0A8H2VMU6_9HELO</name>
<organism evidence="2 3">
    <name type="scientific">Sclerotinia trifoliorum</name>
    <dbReference type="NCBI Taxonomy" id="28548"/>
    <lineage>
        <taxon>Eukaryota</taxon>
        <taxon>Fungi</taxon>
        <taxon>Dikarya</taxon>
        <taxon>Ascomycota</taxon>
        <taxon>Pezizomycotina</taxon>
        <taxon>Leotiomycetes</taxon>
        <taxon>Helotiales</taxon>
        <taxon>Sclerotiniaceae</taxon>
        <taxon>Sclerotinia</taxon>
    </lineage>
</organism>
<evidence type="ECO:0000313" key="2">
    <source>
        <dbReference type="EMBL" id="CAD6440529.1"/>
    </source>
</evidence>
<protein>
    <submittedName>
        <fullName evidence="2">E4493064-eb7d-45c0-a7ef-ed04d2af7ee2</fullName>
    </submittedName>
</protein>
<dbReference type="Proteomes" id="UP000624404">
    <property type="component" value="Unassembled WGS sequence"/>
</dbReference>
<proteinExistence type="predicted"/>
<evidence type="ECO:0000313" key="3">
    <source>
        <dbReference type="Proteomes" id="UP000624404"/>
    </source>
</evidence>
<sequence length="59" mass="6819">MIQFILISTHFHRVHVLLWICIFDYDPTLPGCPIIRGLGELDLSLQCLKSLKGVELRKK</sequence>
<dbReference type="EMBL" id="CAJHIA010000002">
    <property type="protein sequence ID" value="CAD6440529.1"/>
    <property type="molecule type" value="Genomic_DNA"/>
</dbReference>
<gene>
    <name evidence="2" type="ORF">SCLTRI_LOCUS956</name>
</gene>
<evidence type="ECO:0000256" key="1">
    <source>
        <dbReference type="SAM" id="SignalP"/>
    </source>
</evidence>
<dbReference type="AlphaFoldDB" id="A0A8H2VMU6"/>
<reference evidence="2" key="1">
    <citation type="submission" date="2020-10" db="EMBL/GenBank/DDBJ databases">
        <authorList>
            <person name="Kusch S."/>
        </authorList>
    </citation>
    <scope>NUCLEOTIDE SEQUENCE</scope>
    <source>
        <strain evidence="2">SwB9</strain>
    </source>
</reference>